<reference evidence="1" key="1">
    <citation type="submission" date="2014-11" db="EMBL/GenBank/DDBJ databases">
        <authorList>
            <person name="Amaro Gonzalez C."/>
        </authorList>
    </citation>
    <scope>NUCLEOTIDE SEQUENCE</scope>
</reference>
<dbReference type="EMBL" id="GBXM01025396">
    <property type="protein sequence ID" value="JAH83181.1"/>
    <property type="molecule type" value="Transcribed_RNA"/>
</dbReference>
<reference evidence="1" key="2">
    <citation type="journal article" date="2015" name="Fish Shellfish Immunol.">
        <title>Early steps in the European eel (Anguilla anguilla)-Vibrio vulnificus interaction in the gills: Role of the RtxA13 toxin.</title>
        <authorList>
            <person name="Callol A."/>
            <person name="Pajuelo D."/>
            <person name="Ebbesson L."/>
            <person name="Teles M."/>
            <person name="MacKenzie S."/>
            <person name="Amaro C."/>
        </authorList>
    </citation>
    <scope>NUCLEOTIDE SEQUENCE</scope>
</reference>
<organism evidence="1">
    <name type="scientific">Anguilla anguilla</name>
    <name type="common">European freshwater eel</name>
    <name type="synonym">Muraena anguilla</name>
    <dbReference type="NCBI Taxonomy" id="7936"/>
    <lineage>
        <taxon>Eukaryota</taxon>
        <taxon>Metazoa</taxon>
        <taxon>Chordata</taxon>
        <taxon>Craniata</taxon>
        <taxon>Vertebrata</taxon>
        <taxon>Euteleostomi</taxon>
        <taxon>Actinopterygii</taxon>
        <taxon>Neopterygii</taxon>
        <taxon>Teleostei</taxon>
        <taxon>Anguilliformes</taxon>
        <taxon>Anguillidae</taxon>
        <taxon>Anguilla</taxon>
    </lineage>
</organism>
<accession>A0A0E9VYM6</accession>
<evidence type="ECO:0000313" key="1">
    <source>
        <dbReference type="EMBL" id="JAH83181.1"/>
    </source>
</evidence>
<name>A0A0E9VYM6_ANGAN</name>
<sequence length="24" mass="2882">MADVYWVLIREHVVLQDQGRGLQR</sequence>
<proteinExistence type="predicted"/>
<protein>
    <submittedName>
        <fullName evidence="1">Uncharacterized protein</fullName>
    </submittedName>
</protein>
<dbReference type="AlphaFoldDB" id="A0A0E9VYM6"/>